<reference evidence="1 2" key="1">
    <citation type="submission" date="2021-03" db="EMBL/GenBank/DDBJ databases">
        <title>Antimicrobial resistance genes in bacteria isolated from Japanese honey, and their potential for conferring macrolide and lincosamide resistance in the American foulbrood pathogen Paenibacillus larvae.</title>
        <authorList>
            <person name="Okamoto M."/>
            <person name="Kumagai M."/>
            <person name="Kanamori H."/>
            <person name="Takamatsu D."/>
        </authorList>
    </citation>
    <scope>NUCLEOTIDE SEQUENCE [LARGE SCALE GENOMIC DNA]</scope>
    <source>
        <strain evidence="1 2">J42TS3</strain>
    </source>
</reference>
<evidence type="ECO:0000313" key="2">
    <source>
        <dbReference type="Proteomes" id="UP000679992"/>
    </source>
</evidence>
<gene>
    <name evidence="1" type="ORF">J42TS3_35260</name>
</gene>
<accession>A0ABQ4MET5</accession>
<protein>
    <submittedName>
        <fullName evidence="1">Uncharacterized protein</fullName>
    </submittedName>
</protein>
<evidence type="ECO:0000313" key="1">
    <source>
        <dbReference type="EMBL" id="GIP54491.1"/>
    </source>
</evidence>
<proteinExistence type="predicted"/>
<name>A0ABQ4MET5_9BACL</name>
<comment type="caution">
    <text evidence="1">The sequence shown here is derived from an EMBL/GenBank/DDBJ whole genome shotgun (WGS) entry which is preliminary data.</text>
</comment>
<dbReference type="Proteomes" id="UP000679992">
    <property type="component" value="Unassembled WGS sequence"/>
</dbReference>
<organism evidence="1 2">
    <name type="scientific">Paenibacillus vini</name>
    <dbReference type="NCBI Taxonomy" id="1476024"/>
    <lineage>
        <taxon>Bacteria</taxon>
        <taxon>Bacillati</taxon>
        <taxon>Bacillota</taxon>
        <taxon>Bacilli</taxon>
        <taxon>Bacillales</taxon>
        <taxon>Paenibacillaceae</taxon>
        <taxon>Paenibacillus</taxon>
    </lineage>
</organism>
<sequence length="65" mass="7498">MSWGIMVVWIPIGWRLDGLGMFYRCLLDVIQAIPIHIPYLNFYERKNAIGIKKHISAFVGVHEAV</sequence>
<keyword evidence="2" id="KW-1185">Reference proteome</keyword>
<dbReference type="EMBL" id="BOSL01000012">
    <property type="protein sequence ID" value="GIP54491.1"/>
    <property type="molecule type" value="Genomic_DNA"/>
</dbReference>